<protein>
    <submittedName>
        <fullName evidence="1">Uncharacterized protein</fullName>
    </submittedName>
</protein>
<proteinExistence type="predicted"/>
<comment type="caution">
    <text evidence="1">The sequence shown here is derived from an EMBL/GenBank/DDBJ whole genome shotgun (WGS) entry which is preliminary data.</text>
</comment>
<organism evidence="1 2">
    <name type="scientific">Trichinella papuae</name>
    <dbReference type="NCBI Taxonomy" id="268474"/>
    <lineage>
        <taxon>Eukaryota</taxon>
        <taxon>Metazoa</taxon>
        <taxon>Ecdysozoa</taxon>
        <taxon>Nematoda</taxon>
        <taxon>Enoplea</taxon>
        <taxon>Dorylaimia</taxon>
        <taxon>Trichinellida</taxon>
        <taxon>Trichinellidae</taxon>
        <taxon>Trichinella</taxon>
    </lineage>
</organism>
<dbReference type="AlphaFoldDB" id="A0A0V1MMC8"/>
<evidence type="ECO:0000313" key="1">
    <source>
        <dbReference type="EMBL" id="KRZ72703.1"/>
    </source>
</evidence>
<accession>A0A0V1MMC8</accession>
<evidence type="ECO:0000313" key="2">
    <source>
        <dbReference type="Proteomes" id="UP000054843"/>
    </source>
</evidence>
<sequence>MWPDFDVWVSVIYRCNAAAIAAACVAADVDCQNVWFHFCQGKKMQRIRNQTLMMSASRRVDLDLSIRQTVG</sequence>
<name>A0A0V1MMC8_9BILA</name>
<reference evidence="1 2" key="1">
    <citation type="submission" date="2015-01" db="EMBL/GenBank/DDBJ databases">
        <title>Evolution of Trichinella species and genotypes.</title>
        <authorList>
            <person name="Korhonen P.K."/>
            <person name="Edoardo P."/>
            <person name="Giuseppe L.R."/>
            <person name="Gasser R.B."/>
        </authorList>
    </citation>
    <scope>NUCLEOTIDE SEQUENCE [LARGE SCALE GENOMIC DNA]</scope>
    <source>
        <strain evidence="1">ISS1980</strain>
    </source>
</reference>
<gene>
    <name evidence="1" type="ORF">T10_5640</name>
</gene>
<keyword evidence="2" id="KW-1185">Reference proteome</keyword>
<dbReference type="Proteomes" id="UP000054843">
    <property type="component" value="Unassembled WGS sequence"/>
</dbReference>
<dbReference type="EMBL" id="JYDO01000074">
    <property type="protein sequence ID" value="KRZ72703.1"/>
    <property type="molecule type" value="Genomic_DNA"/>
</dbReference>